<feature type="region of interest" description="Disordered" evidence="6">
    <location>
        <begin position="112"/>
        <end position="205"/>
    </location>
</feature>
<keyword evidence="5 7" id="KW-0472">Membrane</keyword>
<evidence type="ECO:0000313" key="9">
    <source>
        <dbReference type="Proteomes" id="UP001549047"/>
    </source>
</evidence>
<gene>
    <name evidence="8" type="ORF">ABID16_001827</name>
</gene>
<comment type="similarity">
    <text evidence="2">Belongs to the TrbI/VirB10 family.</text>
</comment>
<feature type="region of interest" description="Disordered" evidence="6">
    <location>
        <begin position="1"/>
        <end position="41"/>
    </location>
</feature>
<evidence type="ECO:0000313" key="8">
    <source>
        <dbReference type="EMBL" id="MET3613498.1"/>
    </source>
</evidence>
<dbReference type="Gene3D" id="2.40.128.260">
    <property type="entry name" value="Type IV secretion system, VirB10/TraB/TrbI"/>
    <property type="match status" value="1"/>
</dbReference>
<accession>A0ABV2IYB4</accession>
<dbReference type="InterPro" id="IPR005498">
    <property type="entry name" value="T4SS_VirB10/TraB/TrbI"/>
</dbReference>
<proteinExistence type="inferred from homology"/>
<evidence type="ECO:0000256" key="1">
    <source>
        <dbReference type="ARBA" id="ARBA00004167"/>
    </source>
</evidence>
<protein>
    <submittedName>
        <fullName evidence="8">Type IV secretion system protein VirB10</fullName>
    </submittedName>
</protein>
<dbReference type="Pfam" id="PF03743">
    <property type="entry name" value="TrbI"/>
    <property type="match status" value="1"/>
</dbReference>
<feature type="transmembrane region" description="Helical" evidence="7">
    <location>
        <begin position="49"/>
        <end position="69"/>
    </location>
</feature>
<name>A0ABV2IYB4_9HYPH</name>
<comment type="subcellular location">
    <subcellularLocation>
        <location evidence="1">Membrane</location>
        <topology evidence="1">Single-pass membrane protein</topology>
    </subcellularLocation>
</comment>
<dbReference type="EMBL" id="JBEPMB010000002">
    <property type="protein sequence ID" value="MET3613498.1"/>
    <property type="molecule type" value="Genomic_DNA"/>
</dbReference>
<keyword evidence="3 7" id="KW-0812">Transmembrane</keyword>
<keyword evidence="9" id="KW-1185">Reference proteome</keyword>
<dbReference type="RefSeq" id="WP_354556034.1">
    <property type="nucleotide sequence ID" value="NZ_JBEPMB010000002.1"/>
</dbReference>
<evidence type="ECO:0000256" key="3">
    <source>
        <dbReference type="ARBA" id="ARBA00022692"/>
    </source>
</evidence>
<comment type="caution">
    <text evidence="8">The sequence shown here is derived from an EMBL/GenBank/DDBJ whole genome shotgun (WGS) entry which is preliminary data.</text>
</comment>
<organism evidence="8 9">
    <name type="scientific">Rhizobium aquaticum</name>
    <dbReference type="NCBI Taxonomy" id="1549636"/>
    <lineage>
        <taxon>Bacteria</taxon>
        <taxon>Pseudomonadati</taxon>
        <taxon>Pseudomonadota</taxon>
        <taxon>Alphaproteobacteria</taxon>
        <taxon>Hyphomicrobiales</taxon>
        <taxon>Rhizobiaceae</taxon>
        <taxon>Rhizobium/Agrobacterium group</taxon>
        <taxon>Rhizobium</taxon>
    </lineage>
</organism>
<keyword evidence="4 7" id="KW-1133">Transmembrane helix</keyword>
<feature type="compositionally biased region" description="Basic and acidic residues" evidence="6">
    <location>
        <begin position="10"/>
        <end position="23"/>
    </location>
</feature>
<reference evidence="8 9" key="1">
    <citation type="submission" date="2024-06" db="EMBL/GenBank/DDBJ databases">
        <title>Genomic Encyclopedia of Type Strains, Phase IV (KMG-IV): sequencing the most valuable type-strain genomes for metagenomic binning, comparative biology and taxonomic classification.</title>
        <authorList>
            <person name="Goeker M."/>
        </authorList>
    </citation>
    <scope>NUCLEOTIDE SEQUENCE [LARGE SCALE GENOMIC DNA]</scope>
    <source>
        <strain evidence="8 9">DSM 29780</strain>
    </source>
</reference>
<evidence type="ECO:0000256" key="7">
    <source>
        <dbReference type="SAM" id="Phobius"/>
    </source>
</evidence>
<evidence type="ECO:0000256" key="6">
    <source>
        <dbReference type="SAM" id="MobiDB-lite"/>
    </source>
</evidence>
<dbReference type="Proteomes" id="UP001549047">
    <property type="component" value="Unassembled WGS sequence"/>
</dbReference>
<evidence type="ECO:0000256" key="4">
    <source>
        <dbReference type="ARBA" id="ARBA00022989"/>
    </source>
</evidence>
<evidence type="ECO:0000256" key="2">
    <source>
        <dbReference type="ARBA" id="ARBA00010265"/>
    </source>
</evidence>
<dbReference type="CDD" id="cd16429">
    <property type="entry name" value="VirB10"/>
    <property type="match status" value="1"/>
</dbReference>
<feature type="compositionally biased region" description="Basic and acidic residues" evidence="6">
    <location>
        <begin position="144"/>
        <end position="156"/>
    </location>
</feature>
<feature type="compositionally biased region" description="Low complexity" evidence="6">
    <location>
        <begin position="173"/>
        <end position="184"/>
    </location>
</feature>
<dbReference type="InterPro" id="IPR042217">
    <property type="entry name" value="T4SS_VirB10/TrbI"/>
</dbReference>
<evidence type="ECO:0000256" key="5">
    <source>
        <dbReference type="ARBA" id="ARBA00023136"/>
    </source>
</evidence>
<sequence length="417" mass="43612">MNTEIDPEKEEGRKPDAAEDDAKPLTGEPVSSMRLRPDPPRVTRLSRKVLAGLGLAAGLGVGGALIYALQTRNGGNQGQELYSTDNRTTPDGLAGLPKDYSGVPKLGPPLPGDLGRPILNAQNGGQPVATPGVVASASSGPSPEELRRAQEIEAARTARLFSPTDARSTNTGTTDPAQTTAAAMPPQPDLASLGLAPQPSTPSAQDRQLAFLNQMPNKRTVSTDRVAAPASPNILQAGAVIAAALITGIRSDLPGQITAQVTENVYDSPTGKILLIPQGTRVIGQYDNGVGFGQRRVLLVWNRLIFPNGRSIVLERQPGADAEGYAGLEDGVDYHWGELFKAAALSTLLSVGAQAGSSGNDSDIVQALRQGASQSINQTGQQVVSRQLNIAPTLTIRPGFPVRVIVTRDLVLEPYGG</sequence>